<dbReference type="EMBL" id="JAHDTB010000009">
    <property type="protein sequence ID" value="MBW8288363.1"/>
    <property type="molecule type" value="Genomic_DNA"/>
</dbReference>
<organism evidence="1 2">
    <name type="scientific">Chromobacterium subtsugae</name>
    <dbReference type="NCBI Taxonomy" id="251747"/>
    <lineage>
        <taxon>Bacteria</taxon>
        <taxon>Pseudomonadati</taxon>
        <taxon>Pseudomonadota</taxon>
        <taxon>Betaproteobacteria</taxon>
        <taxon>Neisseriales</taxon>
        <taxon>Chromobacteriaceae</taxon>
        <taxon>Chromobacterium</taxon>
    </lineage>
</organism>
<dbReference type="GeneID" id="89684096"/>
<dbReference type="Proteomes" id="UP000711178">
    <property type="component" value="Unassembled WGS sequence"/>
</dbReference>
<accession>A0ABS7FE63</accession>
<protein>
    <submittedName>
        <fullName evidence="1">Uncharacterized protein</fullName>
    </submittedName>
</protein>
<comment type="caution">
    <text evidence="1">The sequence shown here is derived from an EMBL/GenBank/DDBJ whole genome shotgun (WGS) entry which is preliminary data.</text>
</comment>
<dbReference type="RefSeq" id="WP_059184236.1">
    <property type="nucleotide sequence ID" value="NZ_CP142381.1"/>
</dbReference>
<reference evidence="1 2" key="1">
    <citation type="submission" date="2021-05" db="EMBL/GenBank/DDBJ databases">
        <title>Draft Whole Genome Sequencing Of Biosensor Chromobacterium violaceum Strain CV026 Reveals A Regulatory RNA In Chromobacterium violaceum Phenotype Regulatory Network.</title>
        <authorList>
            <person name="Hong K.W."/>
            <person name="Chan K.G."/>
            <person name="Chang C.-Y."/>
        </authorList>
    </citation>
    <scope>NUCLEOTIDE SEQUENCE [LARGE SCALE GENOMIC DNA]</scope>
    <source>
        <strain evidence="1 2">ATCC 31532</strain>
    </source>
</reference>
<gene>
    <name evidence="1" type="ORF">KIF53_12065</name>
</gene>
<evidence type="ECO:0000313" key="1">
    <source>
        <dbReference type="EMBL" id="MBW8288363.1"/>
    </source>
</evidence>
<keyword evidence="2" id="KW-1185">Reference proteome</keyword>
<name>A0ABS7FE63_9NEIS</name>
<sequence>MSATELFRKFFGEKPVQTLEQNTSAIEIVGDIQGQGVNALRMELAIRLLRFPAIQNAYLARVKYKSEQTIRVLFVISAEGITEAKKHEIAGACSGVIPLDILFLEALPEHMASDIKTNCNPLLIEGLSLFECPLIVCRGANTEMPSDWLEAIAFYYVSAENYENALIKAVELIRSEGYEFKTVFNGKVNQLDPKKWWEEHVLATKWSQYAEHFPSQAAMDAIVATGGVFKAPMLGWKNKEPQ</sequence>
<evidence type="ECO:0000313" key="2">
    <source>
        <dbReference type="Proteomes" id="UP000711178"/>
    </source>
</evidence>
<proteinExistence type="predicted"/>